<dbReference type="Gene3D" id="3.40.1190.20">
    <property type="match status" value="1"/>
</dbReference>
<comment type="pathway">
    <text evidence="10">Nucleotide-sugar biosynthesis; ADP-L-glycero-beta-D-manno-heptose biosynthesis; ADP-L-glycero-beta-D-manno-heptose from D-glycero-beta-D-manno-heptose 7-phosphate: step 1/4.</text>
</comment>
<keyword evidence="9 10" id="KW-0119">Carbohydrate metabolism</keyword>
<dbReference type="HAMAP" id="MF_01603">
    <property type="entry name" value="HldE"/>
    <property type="match status" value="1"/>
</dbReference>
<comment type="function">
    <text evidence="1 10">Catalyzes the phosphorylation of D-glycero-D-manno-heptose 7-phosphate at the C-1 position to selectively form D-glycero-beta-D-manno-heptose-1,7-bisphosphate.</text>
</comment>
<dbReference type="Proteomes" id="UP001597400">
    <property type="component" value="Unassembled WGS sequence"/>
</dbReference>
<comment type="catalytic activity">
    <reaction evidence="10">
        <text>D-glycero-beta-D-manno-heptose 7-phosphate + ATP = D-glycero-beta-D-manno-heptose 1,7-bisphosphate + ADP + H(+)</text>
        <dbReference type="Rhea" id="RHEA:27473"/>
        <dbReference type="ChEBI" id="CHEBI:15378"/>
        <dbReference type="ChEBI" id="CHEBI:30616"/>
        <dbReference type="ChEBI" id="CHEBI:60204"/>
        <dbReference type="ChEBI" id="CHEBI:60208"/>
        <dbReference type="ChEBI" id="CHEBI:456216"/>
        <dbReference type="EC" id="2.7.1.167"/>
    </reaction>
</comment>
<dbReference type="InterPro" id="IPR014729">
    <property type="entry name" value="Rossmann-like_a/b/a_fold"/>
</dbReference>
<dbReference type="EMBL" id="JBHUGS010000005">
    <property type="protein sequence ID" value="MFD1952426.1"/>
    <property type="molecule type" value="Genomic_DNA"/>
</dbReference>
<keyword evidence="6 10" id="KW-0418">Kinase</keyword>
<keyword evidence="4 10" id="KW-0548">Nucleotidyltransferase</keyword>
<evidence type="ECO:0000259" key="11">
    <source>
        <dbReference type="Pfam" id="PF00294"/>
    </source>
</evidence>
<dbReference type="NCBIfam" id="TIGR02198">
    <property type="entry name" value="rfaE_dom_I"/>
    <property type="match status" value="1"/>
</dbReference>
<evidence type="ECO:0000256" key="9">
    <source>
        <dbReference type="ARBA" id="ARBA00023277"/>
    </source>
</evidence>
<keyword evidence="7 10" id="KW-0067">ATP-binding</keyword>
<feature type="active site" evidence="10">
    <location>
        <position position="270"/>
    </location>
</feature>
<evidence type="ECO:0000256" key="8">
    <source>
        <dbReference type="ARBA" id="ARBA00023268"/>
    </source>
</evidence>
<dbReference type="PANTHER" id="PTHR46969">
    <property type="entry name" value="BIFUNCTIONAL PROTEIN HLDE"/>
    <property type="match status" value="1"/>
</dbReference>
<feature type="region of interest" description="Ribokinase" evidence="10">
    <location>
        <begin position="1"/>
        <end position="326"/>
    </location>
</feature>
<dbReference type="GO" id="GO:0016301">
    <property type="term" value="F:kinase activity"/>
    <property type="evidence" value="ECO:0007669"/>
    <property type="project" value="UniProtKB-KW"/>
</dbReference>
<evidence type="ECO:0000256" key="7">
    <source>
        <dbReference type="ARBA" id="ARBA00022840"/>
    </source>
</evidence>
<organism evidence="13 14">
    <name type="scientific">Sphingomonas arantia</name>
    <dbReference type="NCBI Taxonomy" id="1460676"/>
    <lineage>
        <taxon>Bacteria</taxon>
        <taxon>Pseudomonadati</taxon>
        <taxon>Pseudomonadota</taxon>
        <taxon>Alphaproteobacteria</taxon>
        <taxon>Sphingomonadales</taxon>
        <taxon>Sphingomonadaceae</taxon>
        <taxon>Sphingomonas</taxon>
    </lineage>
</organism>
<dbReference type="EC" id="2.7.7.70" evidence="10"/>
<dbReference type="InterPro" id="IPR023030">
    <property type="entry name" value="Bifunc_HldE"/>
</dbReference>
<dbReference type="SUPFAM" id="SSF53613">
    <property type="entry name" value="Ribokinase-like"/>
    <property type="match status" value="1"/>
</dbReference>
<dbReference type="Gene3D" id="3.40.50.620">
    <property type="entry name" value="HUPs"/>
    <property type="match status" value="1"/>
</dbReference>
<dbReference type="InterPro" id="IPR004821">
    <property type="entry name" value="Cyt_trans-like"/>
</dbReference>
<reference evidence="14" key="1">
    <citation type="journal article" date="2019" name="Int. J. Syst. Evol. Microbiol.">
        <title>The Global Catalogue of Microorganisms (GCM) 10K type strain sequencing project: providing services to taxonomists for standard genome sequencing and annotation.</title>
        <authorList>
            <consortium name="The Broad Institute Genomics Platform"/>
            <consortium name="The Broad Institute Genome Sequencing Center for Infectious Disease"/>
            <person name="Wu L."/>
            <person name="Ma J."/>
        </authorList>
    </citation>
    <scope>NUCLEOTIDE SEQUENCE [LARGE SCALE GENOMIC DNA]</scope>
    <source>
        <strain evidence="14">CGMCC 1.12702</strain>
    </source>
</reference>
<feature type="domain" description="Carbohydrate kinase PfkB" evidence="11">
    <location>
        <begin position="12"/>
        <end position="308"/>
    </location>
</feature>
<protein>
    <recommendedName>
        <fullName evidence="10">Bifunctional protein HldE</fullName>
    </recommendedName>
    <domain>
        <recommendedName>
            <fullName evidence="10">D-beta-D-heptose 7-phosphate kinase</fullName>
            <ecNumber evidence="10">2.7.1.167</ecNumber>
        </recommendedName>
        <alternativeName>
            <fullName evidence="10">D-beta-D-heptose 7-phosphotransferase</fullName>
        </alternativeName>
        <alternativeName>
            <fullName evidence="10">D-glycero-beta-D-manno-heptose-7-phosphate kinase</fullName>
        </alternativeName>
    </domain>
    <domain>
        <recommendedName>
            <fullName evidence="10">D-beta-D-heptose 1-phosphate adenylyltransferase</fullName>
            <ecNumber evidence="10">2.7.7.70</ecNumber>
        </recommendedName>
        <alternativeName>
            <fullName evidence="10">D-glycero-beta-D-manno-heptose 1-phosphate adenylyltransferase</fullName>
        </alternativeName>
    </domain>
</protein>
<evidence type="ECO:0000313" key="14">
    <source>
        <dbReference type="Proteomes" id="UP001597400"/>
    </source>
</evidence>
<dbReference type="InterPro" id="IPR011611">
    <property type="entry name" value="PfkB_dom"/>
</dbReference>
<evidence type="ECO:0000256" key="10">
    <source>
        <dbReference type="HAMAP-Rule" id="MF_01603"/>
    </source>
</evidence>
<accession>A0ABW4U3W4</accession>
<dbReference type="InterPro" id="IPR029056">
    <property type="entry name" value="Ribokinase-like"/>
</dbReference>
<dbReference type="NCBIfam" id="TIGR00125">
    <property type="entry name" value="cyt_tran_rel"/>
    <property type="match status" value="1"/>
</dbReference>
<sequence>MQTLLDLFPKCKIAVVGDVMLDCYITGDVNRISPEAPVPVVRARSERMVPGGAANVAANLASLDVHVRLVGITGQDVARDQLIAKLCEMGDIECGGLVAAGDRRTTQKLRIIGAHQQIVRIDHEDVGIDDPALDDVCIAAARDAIDAADVVILSDYNKGVCSDRLVRAVIDHANAAGKPVLIDPKRRDLTIYRGASILTPNRKELSDATGLPCETDAEAAAAVAQAQAACGAAILLTRSEKGMSFYPVDGAPSHMATVAQDVFDVSGAGDTVMAVLAASIAAELSIAEGMRLANHAAGIVVSHMGTASVTRDELVASLAADTVSASVNDGRFVDLDSAVALRWSWAKEKLTVGFANGCFDLLHPGHVSLIRQAAAGCDRLIMALNTDDSVRRLKGPTRPIQDEAARAAVMGAIKGVSAVVLFGEDTPLELITALQPDIIVKGSDYTEDQVVGADIVKARGGRVMLIDLSQGHSTSRIVAAAQAE</sequence>
<comment type="function">
    <text evidence="2 10">Catalyzes the ADP transfer from ATP to D-glycero-beta-D-manno-heptose 1-phosphate, yielding ADP-D-glycero-beta-D-manno-heptose.</text>
</comment>
<comment type="pathway">
    <text evidence="10">Nucleotide-sugar biosynthesis; ADP-L-glycero-beta-D-manno-heptose biosynthesis; ADP-L-glycero-beta-D-manno-heptose from D-glycero-beta-D-manno-heptose 7-phosphate: step 3/4.</text>
</comment>
<comment type="similarity">
    <text evidence="10">In the C-terminal section; belongs to the cytidylyltransferase family.</text>
</comment>
<dbReference type="CDD" id="cd01172">
    <property type="entry name" value="RfaE_like"/>
    <property type="match status" value="1"/>
</dbReference>
<feature type="binding site" evidence="10">
    <location>
        <begin position="201"/>
        <end position="204"/>
    </location>
    <ligand>
        <name>ATP</name>
        <dbReference type="ChEBI" id="CHEBI:30616"/>
    </ligand>
</feature>
<keyword evidence="14" id="KW-1185">Reference proteome</keyword>
<dbReference type="Pfam" id="PF00294">
    <property type="entry name" value="PfkB"/>
    <property type="match status" value="1"/>
</dbReference>
<evidence type="ECO:0000256" key="5">
    <source>
        <dbReference type="ARBA" id="ARBA00022741"/>
    </source>
</evidence>
<comment type="caution">
    <text evidence="13">The sequence shown here is derived from an EMBL/GenBank/DDBJ whole genome shotgun (WGS) entry which is preliminary data.</text>
</comment>
<keyword evidence="8 10" id="KW-0511">Multifunctional enzyme</keyword>
<keyword evidence="3 10" id="KW-0808">Transferase</keyword>
<comment type="subunit">
    <text evidence="10">Homodimer.</text>
</comment>
<comment type="similarity">
    <text evidence="10">In the N-terminal section; belongs to the carbohydrate kinase PfkB family.</text>
</comment>
<dbReference type="Pfam" id="PF01467">
    <property type="entry name" value="CTP_transf_like"/>
    <property type="match status" value="1"/>
</dbReference>
<dbReference type="EC" id="2.7.1.167" evidence="10"/>
<evidence type="ECO:0000256" key="1">
    <source>
        <dbReference type="ARBA" id="ARBA00002319"/>
    </source>
</evidence>
<dbReference type="InterPro" id="IPR011913">
    <property type="entry name" value="RfaE_dom_I"/>
</dbReference>
<feature type="domain" description="Cytidyltransferase-like" evidence="12">
    <location>
        <begin position="355"/>
        <end position="449"/>
    </location>
</feature>
<evidence type="ECO:0000256" key="2">
    <source>
        <dbReference type="ARBA" id="ARBA00003753"/>
    </source>
</evidence>
<evidence type="ECO:0000256" key="6">
    <source>
        <dbReference type="ARBA" id="ARBA00022777"/>
    </source>
</evidence>
<proteinExistence type="inferred from homology"/>
<dbReference type="RefSeq" id="WP_380931449.1">
    <property type="nucleotide sequence ID" value="NZ_JBHUGS010000005.1"/>
</dbReference>
<evidence type="ECO:0000256" key="4">
    <source>
        <dbReference type="ARBA" id="ARBA00022695"/>
    </source>
</evidence>
<dbReference type="SUPFAM" id="SSF52374">
    <property type="entry name" value="Nucleotidylyl transferase"/>
    <property type="match status" value="1"/>
</dbReference>
<feature type="region of interest" description="Cytidylyltransferase" evidence="10">
    <location>
        <begin position="354"/>
        <end position="484"/>
    </location>
</feature>
<evidence type="ECO:0000259" key="12">
    <source>
        <dbReference type="Pfam" id="PF01467"/>
    </source>
</evidence>
<gene>
    <name evidence="13" type="primary">rfaE1</name>
    <name evidence="10" type="synonym">hldE</name>
    <name evidence="13" type="ORF">ACFSGX_16745</name>
</gene>
<evidence type="ECO:0000256" key="3">
    <source>
        <dbReference type="ARBA" id="ARBA00022679"/>
    </source>
</evidence>
<dbReference type="PANTHER" id="PTHR46969:SF1">
    <property type="entry name" value="BIFUNCTIONAL PROTEIN HLDE"/>
    <property type="match status" value="1"/>
</dbReference>
<keyword evidence="5 10" id="KW-0547">Nucleotide-binding</keyword>
<evidence type="ECO:0000313" key="13">
    <source>
        <dbReference type="EMBL" id="MFD1952426.1"/>
    </source>
</evidence>
<comment type="catalytic activity">
    <reaction evidence="10">
        <text>D-glycero-beta-D-manno-heptose 1-phosphate + ATP + H(+) = ADP-D-glycero-beta-D-manno-heptose + diphosphate</text>
        <dbReference type="Rhea" id="RHEA:27465"/>
        <dbReference type="ChEBI" id="CHEBI:15378"/>
        <dbReference type="ChEBI" id="CHEBI:30616"/>
        <dbReference type="ChEBI" id="CHEBI:33019"/>
        <dbReference type="ChEBI" id="CHEBI:59967"/>
        <dbReference type="ChEBI" id="CHEBI:61593"/>
        <dbReference type="EC" id="2.7.7.70"/>
    </reaction>
</comment>
<name>A0ABW4U3W4_9SPHN</name>